<dbReference type="SUPFAM" id="SSF56634">
    <property type="entry name" value="Heme-dependent catalase-like"/>
    <property type="match status" value="1"/>
</dbReference>
<dbReference type="RefSeq" id="WP_186913952.1">
    <property type="nucleotide sequence ID" value="NZ_JACOFV010000020.1"/>
</dbReference>
<dbReference type="Gene3D" id="2.40.180.10">
    <property type="entry name" value="Catalase core domain"/>
    <property type="match status" value="1"/>
</dbReference>
<dbReference type="Proteomes" id="UP000634011">
    <property type="component" value="Unassembled WGS sequence"/>
</dbReference>
<dbReference type="CDD" id="cd08152">
    <property type="entry name" value="y4iL_like"/>
    <property type="match status" value="1"/>
</dbReference>
<dbReference type="AlphaFoldDB" id="A0A923HGB5"/>
<comment type="function">
    <text evidence="1">Decomposes hydrogen peroxide into water and oxygen; serves to protect cells from the toxic effects of hydrogen peroxide.</text>
</comment>
<evidence type="ECO:0000313" key="2">
    <source>
        <dbReference type="EMBL" id="MBC3864007.1"/>
    </source>
</evidence>
<dbReference type="EMBL" id="JACOFV010000020">
    <property type="protein sequence ID" value="MBC3864007.1"/>
    <property type="molecule type" value="Genomic_DNA"/>
</dbReference>
<gene>
    <name evidence="2" type="ORF">H8K32_18015</name>
</gene>
<keyword evidence="3" id="KW-1185">Reference proteome</keyword>
<organism evidence="2 3">
    <name type="scientific">Undibacterium jejuense</name>
    <dbReference type="NCBI Taxonomy" id="1344949"/>
    <lineage>
        <taxon>Bacteria</taxon>
        <taxon>Pseudomonadati</taxon>
        <taxon>Pseudomonadota</taxon>
        <taxon>Betaproteobacteria</taxon>
        <taxon>Burkholderiales</taxon>
        <taxon>Oxalobacteraceae</taxon>
        <taxon>Undibacterium</taxon>
    </lineage>
</organism>
<name>A0A923HGB5_9BURK</name>
<accession>A0A923HGB5</accession>
<evidence type="ECO:0000256" key="1">
    <source>
        <dbReference type="ARBA" id="ARBA00002974"/>
    </source>
</evidence>
<dbReference type="GO" id="GO:0020037">
    <property type="term" value="F:heme binding"/>
    <property type="evidence" value="ECO:0007669"/>
    <property type="project" value="InterPro"/>
</dbReference>
<dbReference type="PANTHER" id="PTHR36195:SF4">
    <property type="entry name" value="DOMAIN PROTEIN, PUTATIVE (AFU_ORTHOLOGUE AFUA_5G01990)-RELATED"/>
    <property type="match status" value="1"/>
</dbReference>
<proteinExistence type="predicted"/>
<evidence type="ECO:0000313" key="3">
    <source>
        <dbReference type="Proteomes" id="UP000634011"/>
    </source>
</evidence>
<reference evidence="2" key="1">
    <citation type="submission" date="2020-08" db="EMBL/GenBank/DDBJ databases">
        <title>Novel species isolated from subtropical streams in China.</title>
        <authorList>
            <person name="Lu H."/>
        </authorList>
    </citation>
    <scope>NUCLEOTIDE SEQUENCE</scope>
    <source>
        <strain evidence="2">KACC 12607</strain>
    </source>
</reference>
<protein>
    <submittedName>
        <fullName evidence="2">Catalase family protein</fullName>
    </submittedName>
</protein>
<comment type="caution">
    <text evidence="2">The sequence shown here is derived from an EMBL/GenBank/DDBJ whole genome shotgun (WGS) entry which is preliminary data.</text>
</comment>
<dbReference type="InterPro" id="IPR020835">
    <property type="entry name" value="Catalase_sf"/>
</dbReference>
<sequence>MASPPPLATEKIPADEAKYIRELRKRLQAKITQEYPKGIMRRDAHPKMHGLVRAYFIVEPDLPPELRVGVFKENRRYKAWIRFSNQNGTIQPDIKSDIRGMAIKLMGVPGKKLLEAEQDEQTHDFILISTDVFVTADVKEFAGLIKAFTSGALSIIWFFMTHWRAAYNLWHSMLKFANPLHISYFSTTPYMFGDKAVKYSVVPTTQVIDTLPAQPKVNFLRDAMVAQLSQEDAVFDFRVQIQTDAVQMPIEDPGKLWPEALSPFRKVATIRIPRQSFNSEIQREFGENMSFSPWHALPEHRPLGGINRARKIVYDAISKFRHEHNHVERKEPTSWEIPGMDLNEQQNQNSRFQWGNTTTFQIHE</sequence>
<dbReference type="PANTHER" id="PTHR36195">
    <property type="entry name" value="DOMAIN PROTEIN, PUTATIVE (AFU_ORTHOLOGUE AFUA_5G01990)-RELATED-RELATED"/>
    <property type="match status" value="1"/>
</dbReference>